<dbReference type="InterPro" id="IPR020904">
    <property type="entry name" value="Sc_DH/Rdtase_CS"/>
</dbReference>
<dbReference type="PROSITE" id="PS00061">
    <property type="entry name" value="ADH_SHORT"/>
    <property type="match status" value="1"/>
</dbReference>
<evidence type="ECO:0000256" key="2">
    <source>
        <dbReference type="ARBA" id="ARBA00023002"/>
    </source>
</evidence>
<comment type="caution">
    <text evidence="3">The sequence shown here is derived from an EMBL/GenBank/DDBJ whole genome shotgun (WGS) entry which is preliminary data.</text>
</comment>
<accession>A0ABQ0P0N6</accession>
<evidence type="ECO:0000313" key="4">
    <source>
        <dbReference type="Proteomes" id="UP001062901"/>
    </source>
</evidence>
<dbReference type="Proteomes" id="UP001062901">
    <property type="component" value="Unassembled WGS sequence"/>
</dbReference>
<dbReference type="InterPro" id="IPR036291">
    <property type="entry name" value="NAD(P)-bd_dom_sf"/>
</dbReference>
<dbReference type="EMBL" id="BAQD01000088">
    <property type="protein sequence ID" value="GBQ08375.1"/>
    <property type="molecule type" value="Genomic_DNA"/>
</dbReference>
<gene>
    <name evidence="3" type="ORF">AA15669_1758</name>
</gene>
<organism evidence="3 4">
    <name type="scientific">Saccharibacter floricola DSM 15669</name>
    <dbReference type="NCBI Taxonomy" id="1123227"/>
    <lineage>
        <taxon>Bacteria</taxon>
        <taxon>Pseudomonadati</taxon>
        <taxon>Pseudomonadota</taxon>
        <taxon>Alphaproteobacteria</taxon>
        <taxon>Acetobacterales</taxon>
        <taxon>Acetobacteraceae</taxon>
        <taxon>Saccharibacter</taxon>
    </lineage>
</organism>
<evidence type="ECO:0000256" key="1">
    <source>
        <dbReference type="ARBA" id="ARBA00006484"/>
    </source>
</evidence>
<dbReference type="PRINTS" id="PR00081">
    <property type="entry name" value="GDHRDH"/>
</dbReference>
<dbReference type="Gene3D" id="3.40.50.720">
    <property type="entry name" value="NAD(P)-binding Rossmann-like Domain"/>
    <property type="match status" value="1"/>
</dbReference>
<sequence>MNPRPDCGEKSYKGAGRLSGRKALITGGDSGIGRAVAIAYAREGADVAINYLPQEESDAQEVAALIRKAGRQVALIPGDLREETFCQTLVHNAVKQLGGLDILVNNAGRQHYCEDILELTTEEFDWTLKTNIYALFWLVKAAVPHLPKGATIINTASRNAYAPNPILVDYAMTKAGIANMTHSLARQLLPRGIRVNAVAPGPFWTPLQVCGAQPQSVVEHFGSETEYHRPGQPVEIAPVYVTLASQESSYVTGQVWGITGGDGSPG</sequence>
<proteinExistence type="inferred from homology"/>
<dbReference type="Pfam" id="PF13561">
    <property type="entry name" value="adh_short_C2"/>
    <property type="match status" value="1"/>
</dbReference>
<evidence type="ECO:0000313" key="3">
    <source>
        <dbReference type="EMBL" id="GBQ08375.1"/>
    </source>
</evidence>
<dbReference type="InterPro" id="IPR002347">
    <property type="entry name" value="SDR_fam"/>
</dbReference>
<keyword evidence="2" id="KW-0560">Oxidoreductase</keyword>
<dbReference type="SUPFAM" id="SSF51735">
    <property type="entry name" value="NAD(P)-binding Rossmann-fold domains"/>
    <property type="match status" value="1"/>
</dbReference>
<comment type="similarity">
    <text evidence="1">Belongs to the short-chain dehydrogenases/reductases (SDR) family.</text>
</comment>
<dbReference type="PANTHER" id="PTHR48107">
    <property type="entry name" value="NADPH-DEPENDENT ALDEHYDE REDUCTASE-LIKE PROTEIN, CHLOROPLASTIC-RELATED"/>
    <property type="match status" value="1"/>
</dbReference>
<reference evidence="3" key="1">
    <citation type="submission" date="2013-04" db="EMBL/GenBank/DDBJ databases">
        <title>The genome sequencing project of 58 acetic acid bacteria.</title>
        <authorList>
            <person name="Okamoto-Kainuma A."/>
            <person name="Ishikawa M."/>
            <person name="Umino S."/>
            <person name="Koizumi Y."/>
            <person name="Shiwa Y."/>
            <person name="Yoshikawa H."/>
            <person name="Matsutani M."/>
            <person name="Matsushita K."/>
        </authorList>
    </citation>
    <scope>NUCLEOTIDE SEQUENCE</scope>
    <source>
        <strain evidence="3">DSM 15669</strain>
    </source>
</reference>
<dbReference type="PANTHER" id="PTHR48107:SF16">
    <property type="entry name" value="NADPH-DEPENDENT ALDEHYDE REDUCTASE 1, CHLOROPLASTIC"/>
    <property type="match status" value="1"/>
</dbReference>
<protein>
    <submittedName>
        <fullName evidence="3">Dehydrogenase</fullName>
    </submittedName>
</protein>
<keyword evidence="4" id="KW-1185">Reference proteome</keyword>
<dbReference type="PRINTS" id="PR00080">
    <property type="entry name" value="SDRFAMILY"/>
</dbReference>
<name>A0ABQ0P0N6_9PROT</name>